<keyword evidence="4" id="KW-0479">Metal-binding</keyword>
<proteinExistence type="inferred from homology"/>
<evidence type="ECO:0000256" key="4">
    <source>
        <dbReference type="ARBA" id="ARBA00022723"/>
    </source>
</evidence>
<dbReference type="CDD" id="cd08662">
    <property type="entry name" value="M13"/>
    <property type="match status" value="1"/>
</dbReference>
<dbReference type="InterPro" id="IPR042089">
    <property type="entry name" value="Peptidase_M13_dom_2"/>
</dbReference>
<evidence type="ECO:0000256" key="5">
    <source>
        <dbReference type="ARBA" id="ARBA00022801"/>
    </source>
</evidence>
<keyword evidence="8" id="KW-0812">Transmembrane</keyword>
<dbReference type="AlphaFoldDB" id="A0A914CWX0"/>
<dbReference type="InterPro" id="IPR018497">
    <property type="entry name" value="Peptidase_M13_C"/>
</dbReference>
<dbReference type="WBParaSite" id="ACRNAN_scaffold1576.g33139.t1">
    <property type="protein sequence ID" value="ACRNAN_scaffold1576.g33139.t1"/>
    <property type="gene ID" value="ACRNAN_scaffold1576.g33139"/>
</dbReference>
<evidence type="ECO:0000313" key="11">
    <source>
        <dbReference type="Proteomes" id="UP000887540"/>
    </source>
</evidence>
<dbReference type="PANTHER" id="PTHR11733">
    <property type="entry name" value="ZINC METALLOPROTEASE FAMILY M13 NEPRILYSIN-RELATED"/>
    <property type="match status" value="1"/>
</dbReference>
<dbReference type="Pfam" id="PF05649">
    <property type="entry name" value="Peptidase_M13_N"/>
    <property type="match status" value="1"/>
</dbReference>
<evidence type="ECO:0000256" key="6">
    <source>
        <dbReference type="ARBA" id="ARBA00022833"/>
    </source>
</evidence>
<keyword evidence="7" id="KW-0482">Metalloprotease</keyword>
<reference evidence="12" key="1">
    <citation type="submission" date="2022-11" db="UniProtKB">
        <authorList>
            <consortium name="WormBaseParasite"/>
        </authorList>
    </citation>
    <scope>IDENTIFICATION</scope>
</reference>
<keyword evidence="5" id="KW-0378">Hydrolase</keyword>
<keyword evidence="11" id="KW-1185">Reference proteome</keyword>
<dbReference type="Gene3D" id="1.10.1380.10">
    <property type="entry name" value="Neutral endopeptidase , domain2"/>
    <property type="match status" value="1"/>
</dbReference>
<comment type="cofactor">
    <cofactor evidence="1">
        <name>Zn(2+)</name>
        <dbReference type="ChEBI" id="CHEBI:29105"/>
    </cofactor>
</comment>
<dbReference type="Pfam" id="PF01431">
    <property type="entry name" value="Peptidase_M13"/>
    <property type="match status" value="1"/>
</dbReference>
<feature type="domain" description="Peptidase M13 C-terminal" evidence="9">
    <location>
        <begin position="662"/>
        <end position="869"/>
    </location>
</feature>
<evidence type="ECO:0000256" key="7">
    <source>
        <dbReference type="ARBA" id="ARBA00023049"/>
    </source>
</evidence>
<keyword evidence="8" id="KW-1133">Transmembrane helix</keyword>
<dbReference type="Gene3D" id="3.40.390.10">
    <property type="entry name" value="Collagenase (Catalytic Domain)"/>
    <property type="match status" value="1"/>
</dbReference>
<evidence type="ECO:0000313" key="12">
    <source>
        <dbReference type="WBParaSite" id="ACRNAN_scaffold1576.g33139.t1"/>
    </source>
</evidence>
<dbReference type="Proteomes" id="UP000887540">
    <property type="component" value="Unplaced"/>
</dbReference>
<dbReference type="GO" id="GO:0016485">
    <property type="term" value="P:protein processing"/>
    <property type="evidence" value="ECO:0007669"/>
    <property type="project" value="TreeGrafter"/>
</dbReference>
<feature type="domain" description="Peptidase M13 N-terminal" evidence="10">
    <location>
        <begin position="207"/>
        <end position="601"/>
    </location>
</feature>
<dbReference type="SUPFAM" id="SSF55486">
    <property type="entry name" value="Metalloproteases ('zincins'), catalytic domain"/>
    <property type="match status" value="1"/>
</dbReference>
<comment type="similarity">
    <text evidence="2">Belongs to the peptidase M13 family.</text>
</comment>
<evidence type="ECO:0000256" key="1">
    <source>
        <dbReference type="ARBA" id="ARBA00001947"/>
    </source>
</evidence>
<keyword evidence="8" id="KW-0472">Membrane</keyword>
<evidence type="ECO:0000259" key="9">
    <source>
        <dbReference type="Pfam" id="PF01431"/>
    </source>
</evidence>
<protein>
    <submittedName>
        <fullName evidence="12">Uncharacterized protein</fullName>
    </submittedName>
</protein>
<dbReference type="InterPro" id="IPR024079">
    <property type="entry name" value="MetalloPept_cat_dom_sf"/>
</dbReference>
<evidence type="ECO:0000256" key="3">
    <source>
        <dbReference type="ARBA" id="ARBA00022670"/>
    </source>
</evidence>
<dbReference type="InterPro" id="IPR000718">
    <property type="entry name" value="Peptidase_M13"/>
</dbReference>
<keyword evidence="6" id="KW-0862">Zinc</keyword>
<feature type="transmembrane region" description="Helical" evidence="8">
    <location>
        <begin position="117"/>
        <end position="142"/>
    </location>
</feature>
<dbReference type="GO" id="GO:0004222">
    <property type="term" value="F:metalloendopeptidase activity"/>
    <property type="evidence" value="ECO:0007669"/>
    <property type="project" value="InterPro"/>
</dbReference>
<dbReference type="GO" id="GO:0005886">
    <property type="term" value="C:plasma membrane"/>
    <property type="evidence" value="ECO:0007669"/>
    <property type="project" value="TreeGrafter"/>
</dbReference>
<evidence type="ECO:0000259" key="10">
    <source>
        <dbReference type="Pfam" id="PF05649"/>
    </source>
</evidence>
<dbReference type="InterPro" id="IPR008753">
    <property type="entry name" value="Peptidase_M13_N"/>
</dbReference>
<name>A0A914CWX0_9BILA</name>
<dbReference type="PANTHER" id="PTHR11733:SF192">
    <property type="entry name" value="NEPRILYSIN-21"/>
    <property type="match status" value="1"/>
</dbReference>
<evidence type="ECO:0000256" key="8">
    <source>
        <dbReference type="SAM" id="Phobius"/>
    </source>
</evidence>
<accession>A0A914CWX0</accession>
<dbReference type="PRINTS" id="PR00786">
    <property type="entry name" value="NEPRILYSIN"/>
</dbReference>
<organism evidence="11 12">
    <name type="scientific">Acrobeloides nanus</name>
    <dbReference type="NCBI Taxonomy" id="290746"/>
    <lineage>
        <taxon>Eukaryota</taxon>
        <taxon>Metazoa</taxon>
        <taxon>Ecdysozoa</taxon>
        <taxon>Nematoda</taxon>
        <taxon>Chromadorea</taxon>
        <taxon>Rhabditida</taxon>
        <taxon>Tylenchina</taxon>
        <taxon>Cephalobomorpha</taxon>
        <taxon>Cephaloboidea</taxon>
        <taxon>Cephalobidae</taxon>
        <taxon>Acrobeloides</taxon>
    </lineage>
</organism>
<keyword evidence="3" id="KW-0645">Protease</keyword>
<dbReference type="GO" id="GO:0046872">
    <property type="term" value="F:metal ion binding"/>
    <property type="evidence" value="ECO:0007669"/>
    <property type="project" value="UniProtKB-KW"/>
</dbReference>
<dbReference type="PROSITE" id="PS51885">
    <property type="entry name" value="NEPRILYSIN"/>
    <property type="match status" value="1"/>
</dbReference>
<evidence type="ECO:0000256" key="2">
    <source>
        <dbReference type="ARBA" id="ARBA00007357"/>
    </source>
</evidence>
<sequence>MAETSYAHWVYAPGSPHQSNGAIRNGIMEQYEDELPMPPIPSVCSPHANLYQDDSSCYAAPIFITRNSGKAPNLYPSSNSSFLDKSIPSTSDRPSSQLLLPQKAKRKKKCCSPLTKLETCLLCISLLLLFFLLGICSFWFIILEGYRVFTVGIPAWRSRNPLFFHERNDSVAFDASAVHNDRLVCTSRECANIAAFFAANLNEKVNPCNDFYDYACGNYELTRELQANKPLRHTIIDAQTLLHKQIKTVLEEPISERDKPWDKLAKDYYTKCLDETALQSNGRAATLSLLDSIGGWPVLMNESDWKEFGYNWETYTAEVLNKTGITAILFEISVSHDPNNSSVTVIELDQPKFGIGARWPYMNGINDSMVQNYTELMTQIAIRLGATEEQARNDMIEATEFEIKLVGFSADETSRRDPERSNNPFQLWQLKQHFPFIDFEAYIKRTFHGIVNISENDTIVIREKDYFKGVQHILRSTSKRVLANYVGWRVVQGFSPFLPAKDREPFYEFKANQTGMFNVPSPERWEDCVSLSILLLDMPVGKLFVENFFDEHFALPKMKELTYYLKNAFIRELRQLDWMDSVTKERAIAKANAIEYKSGYPAQLFNDTWMKLNWGIAASSQKESLLNLTVRIKLERTKEELNRFKRPVDRSFWFQSPAQVDAFYAPNLNEMIFPAGIMQFPFLSTGVPNYIVYAMVGAVVGHEVSHAFDDQGGRYDELGNLNDWWDVETAEKFFDKAECFVQQYQEENIKEAGDQKLNGRLSLGENIADNGGVKTALAAYKSWKRESGLNEPALPGFQNFSSEQMFFIAYANNWCSMMRPKYIVQLINTDVHAPGRFRAVIPLRNRHDFAEAFKCPVGSPMNPIKKCSIW</sequence>